<dbReference type="SUPFAM" id="SSF101898">
    <property type="entry name" value="NHL repeat"/>
    <property type="match status" value="1"/>
</dbReference>
<dbReference type="InterPro" id="IPR013783">
    <property type="entry name" value="Ig-like_fold"/>
</dbReference>
<accession>A0A1V9EER7</accession>
<dbReference type="EMBL" id="LVXG01000034">
    <property type="protein sequence ID" value="OQP44613.1"/>
    <property type="molecule type" value="Genomic_DNA"/>
</dbReference>
<feature type="domain" description="Secretion system C-terminal sorting" evidence="2">
    <location>
        <begin position="577"/>
        <end position="645"/>
    </location>
</feature>
<dbReference type="Gene3D" id="2.60.40.10">
    <property type="entry name" value="Immunoglobulins"/>
    <property type="match status" value="1"/>
</dbReference>
<name>A0A1V9EER7_9BACT</name>
<sequence length="649" mass="68672">MKLKLLVLGLLAGTMAHAQPVYNWAKSFGSTGDENVNKIATDAAGNVYVIGSFSGTVDFDPSPVAQTLDGGSEAIFIGKYDASGNLAWVKSINGTNGGYAITADAAGNVYASGRFSGTVDFDPGPLAYPLTSSTIYDDVFVSKLDVSGNFVWARAMGGPGFDVTESIAVDASGNVYTTGSYESNQGDFDPGPVEQLITGGRTFISKLDASGNYVWAASLGAETAYSIAVDASNNVYTTGYFSSATADFDPGPGTYNLPYTSNSDMFISKLDASGNFVWAKGMGGTGNDGGDALALDASNNIYIGGGFEDQFDFDPGTGVTTLRSEGADDIFISKFDDSGNLLWVKSMGNTHEGEITDLAVDGLGNVYTMGYFYGTVDFDPGSGTHELVSAGNTGDIVVSKFDPSGNYVWAYQLGNDTDDEVYWNIAVKGADDVLVTGTFYNTVDFDPGAGVNELTSEGDGDVVIAHVVPITLPLTLLQFQAVNNAKAVQLSWQTTQEENTASFSIERSANGKDFTTIGSVPAANTALKNNYAFPDDQPLTGTGFYRLKMIDRNGRFNYSATVTVRRNENGVALLLSPNPVKDVLYVQAKGSESATVQIADVNGRILQQQKVSLNGNTSFSISVQSLPAGSYYLIVKGKETKQVQQFLKQ</sequence>
<reference evidence="4" key="1">
    <citation type="submission" date="2016-04" db="EMBL/GenBank/DDBJ databases">
        <authorList>
            <person name="Chen L."/>
            <person name="Zhuang W."/>
            <person name="Wang G."/>
        </authorList>
    </citation>
    <scope>NUCLEOTIDE SEQUENCE [LARGE SCALE GENOMIC DNA]</scope>
    <source>
        <strain evidence="4">17621</strain>
    </source>
</reference>
<evidence type="ECO:0000259" key="2">
    <source>
        <dbReference type="Pfam" id="PF18962"/>
    </source>
</evidence>
<feature type="chain" id="PRO_5010741746" description="Secretion system C-terminal sorting domain-containing protein" evidence="1">
    <location>
        <begin position="19"/>
        <end position="649"/>
    </location>
</feature>
<dbReference type="PANTHER" id="PTHR35580">
    <property type="entry name" value="CELL SURFACE GLYCOPROTEIN (S-LAYER PROTEIN)-LIKE PROTEIN"/>
    <property type="match status" value="1"/>
</dbReference>
<dbReference type="Gene3D" id="2.120.10.30">
    <property type="entry name" value="TolB, C-terminal domain"/>
    <property type="match status" value="1"/>
</dbReference>
<keyword evidence="4" id="KW-1185">Reference proteome</keyword>
<gene>
    <name evidence="3" type="ORF">A4H97_09605</name>
</gene>
<dbReference type="NCBIfam" id="TIGR04183">
    <property type="entry name" value="Por_Secre_tail"/>
    <property type="match status" value="1"/>
</dbReference>
<dbReference type="Pfam" id="PF18962">
    <property type="entry name" value="Por_Secre_tail"/>
    <property type="match status" value="1"/>
</dbReference>
<dbReference type="PANTHER" id="PTHR35580:SF1">
    <property type="entry name" value="PHYTASE-LIKE DOMAIN-CONTAINING PROTEIN"/>
    <property type="match status" value="1"/>
</dbReference>
<keyword evidence="1" id="KW-0732">Signal</keyword>
<dbReference type="OrthoDB" id="9811934at2"/>
<organism evidence="3 4">
    <name type="scientific">Niastella yeongjuensis</name>
    <dbReference type="NCBI Taxonomy" id="354355"/>
    <lineage>
        <taxon>Bacteria</taxon>
        <taxon>Pseudomonadati</taxon>
        <taxon>Bacteroidota</taxon>
        <taxon>Chitinophagia</taxon>
        <taxon>Chitinophagales</taxon>
        <taxon>Chitinophagaceae</taxon>
        <taxon>Niastella</taxon>
    </lineage>
</organism>
<dbReference type="RefSeq" id="WP_081202670.1">
    <property type="nucleotide sequence ID" value="NZ_FOCZ01000006.1"/>
</dbReference>
<evidence type="ECO:0000313" key="4">
    <source>
        <dbReference type="Proteomes" id="UP000192610"/>
    </source>
</evidence>
<dbReference type="Proteomes" id="UP000192610">
    <property type="component" value="Unassembled WGS sequence"/>
</dbReference>
<dbReference type="InterPro" id="IPR052918">
    <property type="entry name" value="Motility_Chemotaxis_Reg"/>
</dbReference>
<proteinExistence type="predicted"/>
<evidence type="ECO:0000313" key="3">
    <source>
        <dbReference type="EMBL" id="OQP44613.1"/>
    </source>
</evidence>
<dbReference type="AlphaFoldDB" id="A0A1V9EER7"/>
<dbReference type="InterPro" id="IPR026444">
    <property type="entry name" value="Secre_tail"/>
</dbReference>
<protein>
    <recommendedName>
        <fullName evidence="2">Secretion system C-terminal sorting domain-containing protein</fullName>
    </recommendedName>
</protein>
<dbReference type="InterPro" id="IPR011042">
    <property type="entry name" value="6-blade_b-propeller_TolB-like"/>
</dbReference>
<comment type="caution">
    <text evidence="3">The sequence shown here is derived from an EMBL/GenBank/DDBJ whole genome shotgun (WGS) entry which is preliminary data.</text>
</comment>
<feature type="signal peptide" evidence="1">
    <location>
        <begin position="1"/>
        <end position="18"/>
    </location>
</feature>
<dbReference type="STRING" id="354355.SAMN05660816_03623"/>
<evidence type="ECO:0000256" key="1">
    <source>
        <dbReference type="SAM" id="SignalP"/>
    </source>
</evidence>